<evidence type="ECO:0000313" key="2">
    <source>
        <dbReference type="EMBL" id="AIT57573.1"/>
    </source>
</evidence>
<reference evidence="2" key="1">
    <citation type="journal article" date="2014" name="Mitochondrial DNA">
        <title>Complete mitochondrial genome of the giant ramshorn snail Marisa cornuarietis (Gastropoda: Ampullariidae).</title>
        <authorList>
            <person name="Wang M."/>
            <person name="Qiu J.W."/>
        </authorList>
    </citation>
    <scope>NUCLEOTIDE SEQUENCE</scope>
</reference>
<keyword evidence="2" id="KW-0496">Mitochondrion</keyword>
<protein>
    <submittedName>
        <fullName evidence="2">ATP synthetase F0 subunit 8</fullName>
    </submittedName>
</protein>
<keyword evidence="1" id="KW-0812">Transmembrane</keyword>
<keyword evidence="1" id="KW-0472">Membrane</keyword>
<evidence type="ECO:0000256" key="1">
    <source>
        <dbReference type="SAM" id="Phobius"/>
    </source>
</evidence>
<dbReference type="CTD" id="4509"/>
<organism evidence="2">
    <name type="scientific">Marisa cornuarietis</name>
    <name type="common">Ramshorn snail</name>
    <name type="synonym">Apple snail</name>
    <dbReference type="NCBI Taxonomy" id="75126"/>
    <lineage>
        <taxon>Eukaryota</taxon>
        <taxon>Metazoa</taxon>
        <taxon>Spiralia</taxon>
        <taxon>Lophotrochozoa</taxon>
        <taxon>Mollusca</taxon>
        <taxon>Gastropoda</taxon>
        <taxon>Caenogastropoda</taxon>
        <taxon>Architaenioglossa</taxon>
        <taxon>Ampullarioidea</taxon>
        <taxon>Ampullariidae</taxon>
        <taxon>Marisa</taxon>
    </lineage>
</organism>
<dbReference type="EMBL" id="KM100140">
    <property type="protein sequence ID" value="AIT57573.1"/>
    <property type="molecule type" value="Genomic_DNA"/>
</dbReference>
<geneLocation type="mitochondrion" evidence="2"/>
<dbReference type="GeneID" id="20834796"/>
<accession>A0A0U1XFJ1</accession>
<name>A0A0U1XFJ1_MARCO</name>
<dbReference type="AlphaFoldDB" id="A0A0U1XFJ1"/>
<sequence length="51" mass="6301">MPQLSPLNWFMLFMLFWLAVVIVSILIWWNAKNMFYVVQNKYNSVESKWSW</sequence>
<proteinExistence type="predicted"/>
<gene>
    <name evidence="2" type="primary">ATP8</name>
</gene>
<dbReference type="RefSeq" id="YP_009093865.1">
    <property type="nucleotide sequence ID" value="NC_025334.1"/>
</dbReference>
<feature type="transmembrane region" description="Helical" evidence="1">
    <location>
        <begin position="6"/>
        <end position="29"/>
    </location>
</feature>
<keyword evidence="1" id="KW-1133">Transmembrane helix</keyword>